<dbReference type="InterPro" id="IPR001387">
    <property type="entry name" value="Cro/C1-type_HTH"/>
</dbReference>
<protein>
    <submittedName>
        <fullName evidence="3">Helix-turn-helix transcriptional regulator</fullName>
    </submittedName>
</protein>
<dbReference type="InterPro" id="IPR010982">
    <property type="entry name" value="Lambda_DNA-bd_dom_sf"/>
</dbReference>
<dbReference type="AlphaFoldDB" id="A0A5R9DVT9"/>
<feature type="region of interest" description="Disordered" evidence="1">
    <location>
        <begin position="32"/>
        <end position="54"/>
    </location>
</feature>
<evidence type="ECO:0000313" key="3">
    <source>
        <dbReference type="EMBL" id="TLQ39243.1"/>
    </source>
</evidence>
<organism evidence="3 4">
    <name type="scientific">Streptomyces marianii</name>
    <dbReference type="NCBI Taxonomy" id="1817406"/>
    <lineage>
        <taxon>Bacteria</taxon>
        <taxon>Bacillati</taxon>
        <taxon>Actinomycetota</taxon>
        <taxon>Actinomycetes</taxon>
        <taxon>Kitasatosporales</taxon>
        <taxon>Streptomycetaceae</taxon>
        <taxon>Streptomyces</taxon>
    </lineage>
</organism>
<dbReference type="SUPFAM" id="SSF47413">
    <property type="entry name" value="lambda repressor-like DNA-binding domains"/>
    <property type="match status" value="1"/>
</dbReference>
<dbReference type="PROSITE" id="PS50943">
    <property type="entry name" value="HTH_CROC1"/>
    <property type="match status" value="1"/>
</dbReference>
<comment type="caution">
    <text evidence="3">The sequence shown here is derived from an EMBL/GenBank/DDBJ whole genome shotgun (WGS) entry which is preliminary data.</text>
</comment>
<dbReference type="Gene3D" id="1.10.260.40">
    <property type="entry name" value="lambda repressor-like DNA-binding domains"/>
    <property type="match status" value="1"/>
</dbReference>
<evidence type="ECO:0000259" key="2">
    <source>
        <dbReference type="PROSITE" id="PS50943"/>
    </source>
</evidence>
<dbReference type="GO" id="GO:0003677">
    <property type="term" value="F:DNA binding"/>
    <property type="evidence" value="ECO:0007669"/>
    <property type="project" value="InterPro"/>
</dbReference>
<evidence type="ECO:0000256" key="1">
    <source>
        <dbReference type="SAM" id="MobiDB-lite"/>
    </source>
</evidence>
<reference evidence="3 4" key="1">
    <citation type="submission" date="2019-05" db="EMBL/GenBank/DDBJ databases">
        <title>Streptomyces marianii sp. nov., a novel marine actinomycete from southern coast of India.</title>
        <authorList>
            <person name="Iniyan A.M."/>
            <person name="Wink J."/>
            <person name="Ramprasad E."/>
            <person name="Ramana C.V."/>
            <person name="Bunk B."/>
            <person name="Sproer C."/>
            <person name="Joseph F.-J.R.S."/>
            <person name="Vincent S.G.P."/>
        </authorList>
    </citation>
    <scope>NUCLEOTIDE SEQUENCE [LARGE SCALE GENOMIC DNA]</scope>
    <source>
        <strain evidence="3 4">ICN19</strain>
    </source>
</reference>
<feature type="domain" description="HTH cro/C1-type" evidence="2">
    <location>
        <begin position="27"/>
        <end position="82"/>
    </location>
</feature>
<dbReference type="CDD" id="cd00093">
    <property type="entry name" value="HTH_XRE"/>
    <property type="match status" value="1"/>
</dbReference>
<dbReference type="Pfam" id="PF13560">
    <property type="entry name" value="HTH_31"/>
    <property type="match status" value="1"/>
</dbReference>
<accession>A0A5R9DVT9</accession>
<proteinExistence type="predicted"/>
<dbReference type="SMART" id="SM00530">
    <property type="entry name" value="HTH_XRE"/>
    <property type="match status" value="1"/>
</dbReference>
<dbReference type="EMBL" id="VAWE01000002">
    <property type="protein sequence ID" value="TLQ39243.1"/>
    <property type="molecule type" value="Genomic_DNA"/>
</dbReference>
<gene>
    <name evidence="3" type="ORF">FEF34_38240</name>
</gene>
<dbReference type="OrthoDB" id="6401124at2"/>
<keyword evidence="4" id="KW-1185">Reference proteome</keyword>
<dbReference type="Proteomes" id="UP000305921">
    <property type="component" value="Unassembled WGS sequence"/>
</dbReference>
<sequence>MYTVRGMTRASDDQAVRDLAYAIAQQVHDLRHEKGVSQSDLASRAGTRQPHVSRLEAARSLPSLELLVRIAEGLDATITVTLTPRSAQPRSAATSPREVTA</sequence>
<evidence type="ECO:0000313" key="4">
    <source>
        <dbReference type="Proteomes" id="UP000305921"/>
    </source>
</evidence>
<name>A0A5R9DVT9_9ACTN</name>